<organism evidence="2 3">
    <name type="scientific">Mycolicibacterium iranicum</name>
    <name type="common">Mycobacterium iranicum</name>
    <dbReference type="NCBI Taxonomy" id="912594"/>
    <lineage>
        <taxon>Bacteria</taxon>
        <taxon>Bacillati</taxon>
        <taxon>Actinomycetota</taxon>
        <taxon>Actinomycetes</taxon>
        <taxon>Mycobacteriales</taxon>
        <taxon>Mycobacteriaceae</taxon>
        <taxon>Mycolicibacterium</taxon>
    </lineage>
</organism>
<dbReference type="EMBL" id="LWCS01000012">
    <property type="protein sequence ID" value="OAN40693.1"/>
    <property type="molecule type" value="Genomic_DNA"/>
</dbReference>
<dbReference type="PROSITE" id="PS50075">
    <property type="entry name" value="CARRIER"/>
    <property type="match status" value="1"/>
</dbReference>
<feature type="domain" description="Carrier" evidence="1">
    <location>
        <begin position="13"/>
        <end position="88"/>
    </location>
</feature>
<dbReference type="STRING" id="912594.AWC12_01765"/>
<reference evidence="2 3" key="1">
    <citation type="submission" date="2016-04" db="EMBL/GenBank/DDBJ databases">
        <title>Draft Genome Sequences of Staphylococcus capitis Strain H36, S. capitis Strain H65, S. cohnii Strain H62, S. hominis Strain H69, Mycobacterium iranicum Strain H39, Plantibacter sp. Strain H53, Pseudomonas oryzihabitans Strain H72, and Microbacterium sp. Strain H83, isolated from residential settings.</title>
        <authorList>
            <person name="Lymperopoulou D."/>
            <person name="Adams R.I."/>
            <person name="Lindow S."/>
            <person name="Coil D.A."/>
            <person name="Jospin G."/>
            <person name="Eisen J.A."/>
        </authorList>
    </citation>
    <scope>NUCLEOTIDE SEQUENCE [LARGE SCALE GENOMIC DNA]</scope>
    <source>
        <strain evidence="2 3">H39</strain>
    </source>
</reference>
<dbReference type="Proteomes" id="UP000078396">
    <property type="component" value="Unassembled WGS sequence"/>
</dbReference>
<dbReference type="NCBIfam" id="NF004533">
    <property type="entry name" value="PRK05883.1"/>
    <property type="match status" value="1"/>
</dbReference>
<proteinExistence type="predicted"/>
<dbReference type="InterPro" id="IPR009081">
    <property type="entry name" value="PP-bd_ACP"/>
</dbReference>
<dbReference type="OrthoDB" id="4742015at2"/>
<sequence>MTSSPASSAPSPDAVGAALEGILRDDLNVDISRVTRDSRLIDDVGLDSVAFAVGMVAIEDKLGVALTEEDLLSCDTVGDLESAILAKAPAGR</sequence>
<gene>
    <name evidence="2" type="ORF">A4X20_14050</name>
</gene>
<comment type="caution">
    <text evidence="2">The sequence shown here is derived from an EMBL/GenBank/DDBJ whole genome shotgun (WGS) entry which is preliminary data.</text>
</comment>
<evidence type="ECO:0000313" key="3">
    <source>
        <dbReference type="Proteomes" id="UP000078396"/>
    </source>
</evidence>
<dbReference type="InterPro" id="IPR036736">
    <property type="entry name" value="ACP-like_sf"/>
</dbReference>
<dbReference type="Pfam" id="PF00550">
    <property type="entry name" value="PP-binding"/>
    <property type="match status" value="1"/>
</dbReference>
<evidence type="ECO:0000259" key="1">
    <source>
        <dbReference type="PROSITE" id="PS50075"/>
    </source>
</evidence>
<evidence type="ECO:0000313" key="2">
    <source>
        <dbReference type="EMBL" id="OAN40693.1"/>
    </source>
</evidence>
<accession>A0A178M070</accession>
<protein>
    <submittedName>
        <fullName evidence="2">Acyl carrier protein</fullName>
    </submittedName>
</protein>
<name>A0A178M070_MYCIR</name>
<dbReference type="AlphaFoldDB" id="A0A178M070"/>
<dbReference type="RefSeq" id="WP_064280561.1">
    <property type="nucleotide sequence ID" value="NZ_LWCS01000012.1"/>
</dbReference>
<dbReference type="SUPFAM" id="SSF47336">
    <property type="entry name" value="ACP-like"/>
    <property type="match status" value="1"/>
</dbReference>
<dbReference type="Gene3D" id="1.10.1200.10">
    <property type="entry name" value="ACP-like"/>
    <property type="match status" value="1"/>
</dbReference>